<dbReference type="Proteomes" id="UP001595710">
    <property type="component" value="Unassembled WGS sequence"/>
</dbReference>
<proteinExistence type="predicted"/>
<organism evidence="1 2">
    <name type="scientific">Reinekea marina</name>
    <dbReference type="NCBI Taxonomy" id="1310421"/>
    <lineage>
        <taxon>Bacteria</taxon>
        <taxon>Pseudomonadati</taxon>
        <taxon>Pseudomonadota</taxon>
        <taxon>Gammaproteobacteria</taxon>
        <taxon>Oceanospirillales</taxon>
        <taxon>Saccharospirillaceae</taxon>
        <taxon>Reinekea</taxon>
    </lineage>
</organism>
<sequence length="210" mass="23590">MLSYTRFTIAIIVAIFNGCSYGAAAPLNIEGIKVVGPNIIIFKSTVEEIFGVKSQANELNCVSTKSGILGFVKVFPEMERNVIKSIEFRNDLEKAYCTRTINFEGAGIHDLLGKKYSNAIEKVLTELAPSELSFRKRSYFNESNQVVHKFTYSEYISPSTKVKKYNIEYSKIIEGFVGIDLPFNDVISVELTLLSNNEIDSVLIIRGFSW</sequence>
<dbReference type="EMBL" id="JBHRYN010000021">
    <property type="protein sequence ID" value="MFC3702793.1"/>
    <property type="molecule type" value="Genomic_DNA"/>
</dbReference>
<accession>A0ABV7WXD9</accession>
<evidence type="ECO:0000313" key="1">
    <source>
        <dbReference type="EMBL" id="MFC3702793.1"/>
    </source>
</evidence>
<evidence type="ECO:0008006" key="3">
    <source>
        <dbReference type="Google" id="ProtNLM"/>
    </source>
</evidence>
<gene>
    <name evidence="1" type="ORF">ACFOND_14220</name>
</gene>
<keyword evidence="2" id="KW-1185">Reference proteome</keyword>
<protein>
    <recommendedName>
        <fullName evidence="3">Lipoprotein</fullName>
    </recommendedName>
</protein>
<comment type="caution">
    <text evidence="1">The sequence shown here is derived from an EMBL/GenBank/DDBJ whole genome shotgun (WGS) entry which is preliminary data.</text>
</comment>
<reference evidence="2" key="1">
    <citation type="journal article" date="2019" name="Int. J. Syst. Evol. Microbiol.">
        <title>The Global Catalogue of Microorganisms (GCM) 10K type strain sequencing project: providing services to taxonomists for standard genome sequencing and annotation.</title>
        <authorList>
            <consortium name="The Broad Institute Genomics Platform"/>
            <consortium name="The Broad Institute Genome Sequencing Center for Infectious Disease"/>
            <person name="Wu L."/>
            <person name="Ma J."/>
        </authorList>
    </citation>
    <scope>NUCLEOTIDE SEQUENCE [LARGE SCALE GENOMIC DNA]</scope>
    <source>
        <strain evidence="2">CECT 8288</strain>
    </source>
</reference>
<name>A0ABV7WXD9_9GAMM</name>
<evidence type="ECO:0000313" key="2">
    <source>
        <dbReference type="Proteomes" id="UP001595710"/>
    </source>
</evidence>
<dbReference type="RefSeq" id="WP_290281577.1">
    <property type="nucleotide sequence ID" value="NZ_JAUFQI010000001.1"/>
</dbReference>